<proteinExistence type="predicted"/>
<dbReference type="GO" id="GO:0000155">
    <property type="term" value="F:phosphorelay sensor kinase activity"/>
    <property type="evidence" value="ECO:0007669"/>
    <property type="project" value="InterPro"/>
</dbReference>
<dbReference type="Gene3D" id="1.10.287.130">
    <property type="match status" value="1"/>
</dbReference>
<sequence length="602" mass="68683">MPFFRKITSSLRAKLLTMFVILTSIPLIAVGLVSYQKSFDTVSGHSKAATMLVADRLALDIDVLFQDTGRLLELEKNPQVLRFLFSQSETYEDAKFILKTFDLYRQTYKYESVLNMTMINLYGRGISERKGVFQLDYNPLRNPHFAQLMSEPNEVLNIPPTKSSDWDRLDGFRYPDRNVITIMATVKQQITHEVVGFIVIDLDDSVVERFSSNVKIGKTGLFYVADDKGVPIFTPSAPAESESPFRPVNLSERAGMPRDSFVDSTANPSQFVVFATSQATGWKIVGSAPLEEIVEDANRIRQLIIVSVVLSIVFTITLYFFITSRLTRPIQLLKSKMRQAASGYLDAKVKPSGQDEIADLGTSFNTMIEKIKMLLEQSIREQEHIQKAELRTLQAQINPHFLYNTLDSIVWMAEAGKNEQVIQLVQALSRFFRISLNKGRDWISIKIELDHVQNYLIIQKMRYRDILDYEVNVSPELQVYPILKMTLQPLVENALYHGIKNKRGKGLIRIGAYVDQVQDIVLFVEDNGIGMNSERLDAVRAQLDQPREMLPDEADIEDGKNGGFGLQNVHQRLRLYFGERYGLRIDSEEHKGTCIYVRIPKK</sequence>
<keyword evidence="5" id="KW-0418">Kinase</keyword>
<dbReference type="SUPFAM" id="SSF158472">
    <property type="entry name" value="HAMP domain-like"/>
    <property type="match status" value="1"/>
</dbReference>
<keyword evidence="7" id="KW-1133">Transmembrane helix</keyword>
<dbReference type="InterPro" id="IPR003660">
    <property type="entry name" value="HAMP_dom"/>
</dbReference>
<dbReference type="PANTHER" id="PTHR42713">
    <property type="entry name" value="HISTIDINE KINASE-RELATED"/>
    <property type="match status" value="1"/>
</dbReference>
<name>A0A7G5C1V3_9BACL</name>
<keyword evidence="4" id="KW-0808">Transferase</keyword>
<keyword evidence="10" id="KW-1185">Reference proteome</keyword>
<evidence type="ECO:0000259" key="8">
    <source>
        <dbReference type="PROSITE" id="PS50885"/>
    </source>
</evidence>
<evidence type="ECO:0000256" key="5">
    <source>
        <dbReference type="ARBA" id="ARBA00022777"/>
    </source>
</evidence>
<dbReference type="InterPro" id="IPR036890">
    <property type="entry name" value="HATPase_C_sf"/>
</dbReference>
<evidence type="ECO:0000256" key="7">
    <source>
        <dbReference type="SAM" id="Phobius"/>
    </source>
</evidence>
<dbReference type="PANTHER" id="PTHR42713:SF2">
    <property type="entry name" value="TWO-COMPONENT SENSOR KINASE YESM"/>
    <property type="match status" value="1"/>
</dbReference>
<organism evidence="9 10">
    <name type="scientific">Cohnella cholangitidis</name>
    <dbReference type="NCBI Taxonomy" id="2598458"/>
    <lineage>
        <taxon>Bacteria</taxon>
        <taxon>Bacillati</taxon>
        <taxon>Bacillota</taxon>
        <taxon>Bacilli</taxon>
        <taxon>Bacillales</taxon>
        <taxon>Paenibacillaceae</taxon>
        <taxon>Cohnella</taxon>
    </lineage>
</organism>
<evidence type="ECO:0000256" key="3">
    <source>
        <dbReference type="ARBA" id="ARBA00022553"/>
    </source>
</evidence>
<dbReference type="PROSITE" id="PS50885">
    <property type="entry name" value="HAMP"/>
    <property type="match status" value="1"/>
</dbReference>
<feature type="transmembrane region" description="Helical" evidence="7">
    <location>
        <begin position="15"/>
        <end position="35"/>
    </location>
</feature>
<dbReference type="InterPro" id="IPR003594">
    <property type="entry name" value="HATPase_dom"/>
</dbReference>
<dbReference type="SMART" id="SM00387">
    <property type="entry name" value="HATPase_c"/>
    <property type="match status" value="1"/>
</dbReference>
<keyword evidence="3" id="KW-0597">Phosphoprotein</keyword>
<dbReference type="Pfam" id="PF02518">
    <property type="entry name" value="HATPase_c"/>
    <property type="match status" value="1"/>
</dbReference>
<dbReference type="GO" id="GO:0005886">
    <property type="term" value="C:plasma membrane"/>
    <property type="evidence" value="ECO:0007669"/>
    <property type="project" value="UniProtKB-SubCell"/>
</dbReference>
<accession>A0A7G5C1V3</accession>
<dbReference type="Gene3D" id="3.30.565.10">
    <property type="entry name" value="Histidine kinase-like ATPase, C-terminal domain"/>
    <property type="match status" value="1"/>
</dbReference>
<dbReference type="CDD" id="cd06225">
    <property type="entry name" value="HAMP"/>
    <property type="match status" value="1"/>
</dbReference>
<evidence type="ECO:0000256" key="1">
    <source>
        <dbReference type="ARBA" id="ARBA00004651"/>
    </source>
</evidence>
<evidence type="ECO:0000256" key="4">
    <source>
        <dbReference type="ARBA" id="ARBA00022679"/>
    </source>
</evidence>
<dbReference type="Pfam" id="PF00672">
    <property type="entry name" value="HAMP"/>
    <property type="match status" value="1"/>
</dbReference>
<dbReference type="EMBL" id="CP041969">
    <property type="protein sequence ID" value="QMV43187.1"/>
    <property type="molecule type" value="Genomic_DNA"/>
</dbReference>
<dbReference type="CDD" id="cd18774">
    <property type="entry name" value="PDC2_HK_sensor"/>
    <property type="match status" value="1"/>
</dbReference>
<evidence type="ECO:0000313" key="10">
    <source>
        <dbReference type="Proteomes" id="UP000515679"/>
    </source>
</evidence>
<dbReference type="KEGG" id="cchl:FPL14_19855"/>
<dbReference type="AlphaFoldDB" id="A0A7G5C1V3"/>
<keyword evidence="6 7" id="KW-0472">Membrane</keyword>
<dbReference type="Proteomes" id="UP000515679">
    <property type="component" value="Chromosome"/>
</dbReference>
<dbReference type="InterPro" id="IPR051552">
    <property type="entry name" value="HptR"/>
</dbReference>
<evidence type="ECO:0000256" key="2">
    <source>
        <dbReference type="ARBA" id="ARBA00022475"/>
    </source>
</evidence>
<dbReference type="RefSeq" id="WP_182299419.1">
    <property type="nucleotide sequence ID" value="NZ_CP041969.1"/>
</dbReference>
<gene>
    <name evidence="9" type="ORF">FPL14_19855</name>
</gene>
<comment type="subcellular location">
    <subcellularLocation>
        <location evidence="1">Cell membrane</location>
        <topology evidence="1">Multi-pass membrane protein</topology>
    </subcellularLocation>
</comment>
<feature type="domain" description="HAMP" evidence="8">
    <location>
        <begin position="324"/>
        <end position="376"/>
    </location>
</feature>
<reference evidence="9 10" key="1">
    <citation type="submission" date="2019-07" db="EMBL/GenBank/DDBJ databases">
        <authorList>
            <person name="Kim J.K."/>
            <person name="Cheong H.-M."/>
            <person name="Choi Y."/>
            <person name="Hwang K.J."/>
            <person name="Lee S."/>
            <person name="Choi C."/>
        </authorList>
    </citation>
    <scope>NUCLEOTIDE SEQUENCE [LARGE SCALE GENOMIC DNA]</scope>
    <source>
        <strain evidence="9 10">KS 22</strain>
    </source>
</reference>
<keyword evidence="7" id="KW-0812">Transmembrane</keyword>
<dbReference type="InterPro" id="IPR010559">
    <property type="entry name" value="Sig_transdc_His_kin_internal"/>
</dbReference>
<dbReference type="SUPFAM" id="SSF55874">
    <property type="entry name" value="ATPase domain of HSP90 chaperone/DNA topoisomerase II/histidine kinase"/>
    <property type="match status" value="1"/>
</dbReference>
<dbReference type="Gene3D" id="3.30.450.20">
    <property type="entry name" value="PAS domain"/>
    <property type="match status" value="1"/>
</dbReference>
<protein>
    <submittedName>
        <fullName evidence="9">HAMP domain-containing protein</fullName>
    </submittedName>
</protein>
<dbReference type="Pfam" id="PF06580">
    <property type="entry name" value="His_kinase"/>
    <property type="match status" value="1"/>
</dbReference>
<evidence type="ECO:0000256" key="6">
    <source>
        <dbReference type="ARBA" id="ARBA00023136"/>
    </source>
</evidence>
<evidence type="ECO:0000313" key="9">
    <source>
        <dbReference type="EMBL" id="QMV43187.1"/>
    </source>
</evidence>
<dbReference type="SMART" id="SM00304">
    <property type="entry name" value="HAMP"/>
    <property type="match status" value="1"/>
</dbReference>
<keyword evidence="2" id="KW-1003">Cell membrane</keyword>
<feature type="transmembrane region" description="Helical" evidence="7">
    <location>
        <begin position="303"/>
        <end position="322"/>
    </location>
</feature>